<keyword evidence="4" id="KW-0175">Coiled coil</keyword>
<dbReference type="Pfam" id="PF00018">
    <property type="entry name" value="SH3_1"/>
    <property type="match status" value="1"/>
</dbReference>
<reference evidence="10" key="1">
    <citation type="submission" date="2025-08" db="UniProtKB">
        <authorList>
            <consortium name="RefSeq"/>
        </authorList>
    </citation>
    <scope>IDENTIFICATION</scope>
    <source>
        <tissue evidence="10">Testes</tissue>
    </source>
</reference>
<feature type="region of interest" description="Disordered" evidence="5">
    <location>
        <begin position="617"/>
        <end position="686"/>
    </location>
</feature>
<protein>
    <submittedName>
        <fullName evidence="10">Flocculation protein FLO11-like</fullName>
    </submittedName>
</protein>
<dbReference type="SMART" id="SM00326">
    <property type="entry name" value="SH3"/>
    <property type="match status" value="2"/>
</dbReference>
<dbReference type="Gene3D" id="1.20.1270.60">
    <property type="entry name" value="Arfaptin homology (AH) domain/BAR domain"/>
    <property type="match status" value="1"/>
</dbReference>
<feature type="domain" description="SH3" evidence="6">
    <location>
        <begin position="1"/>
        <end position="38"/>
    </location>
</feature>
<dbReference type="Pfam" id="PF03114">
    <property type="entry name" value="BAR"/>
    <property type="match status" value="1"/>
</dbReference>
<dbReference type="SUPFAM" id="SSF50044">
    <property type="entry name" value="SH3-domain"/>
    <property type="match status" value="2"/>
</dbReference>
<feature type="region of interest" description="Disordered" evidence="5">
    <location>
        <begin position="401"/>
        <end position="436"/>
    </location>
</feature>
<dbReference type="InterPro" id="IPR001452">
    <property type="entry name" value="SH3_domain"/>
</dbReference>
<evidence type="ECO:0000256" key="1">
    <source>
        <dbReference type="ARBA" id="ARBA00022443"/>
    </source>
</evidence>
<dbReference type="Pfam" id="PF00621">
    <property type="entry name" value="RhoGEF"/>
    <property type="match status" value="1"/>
</dbReference>
<feature type="domain" description="BAR" evidence="8">
    <location>
        <begin position="1184"/>
        <end position="1324"/>
    </location>
</feature>
<dbReference type="InterPro" id="IPR051492">
    <property type="entry name" value="Dynamin-Rho_GEF"/>
</dbReference>
<feature type="coiled-coil region" evidence="4">
    <location>
        <begin position="1008"/>
        <end position="1090"/>
    </location>
</feature>
<dbReference type="InterPro" id="IPR000219">
    <property type="entry name" value="DH_dom"/>
</dbReference>
<feature type="region of interest" description="Disordered" evidence="5">
    <location>
        <begin position="491"/>
        <end position="575"/>
    </location>
</feature>
<evidence type="ECO:0000256" key="4">
    <source>
        <dbReference type="SAM" id="Coils"/>
    </source>
</evidence>
<dbReference type="PROSITE" id="PS51021">
    <property type="entry name" value="BAR"/>
    <property type="match status" value="1"/>
</dbReference>
<keyword evidence="9" id="KW-1185">Reference proteome</keyword>
<feature type="compositionally biased region" description="Polar residues" evidence="5">
    <location>
        <begin position="491"/>
        <end position="502"/>
    </location>
</feature>
<accession>A0ABM0MY84</accession>
<evidence type="ECO:0000313" key="10">
    <source>
        <dbReference type="RefSeq" id="XP_006824975.1"/>
    </source>
</evidence>
<feature type="domain" description="DH" evidence="7">
    <location>
        <begin position="946"/>
        <end position="1143"/>
    </location>
</feature>
<evidence type="ECO:0000259" key="6">
    <source>
        <dbReference type="PROSITE" id="PS50002"/>
    </source>
</evidence>
<feature type="compositionally biased region" description="Polar residues" evidence="5">
    <location>
        <begin position="562"/>
        <end position="575"/>
    </location>
</feature>
<dbReference type="PROSITE" id="PS50010">
    <property type="entry name" value="DH_2"/>
    <property type="match status" value="1"/>
</dbReference>
<feature type="compositionally biased region" description="Basic and acidic residues" evidence="5">
    <location>
        <begin position="319"/>
        <end position="329"/>
    </location>
</feature>
<sequence length="1324" mass="143903">MDGEKIVLTRRIDEQWLEGNIDGKVGVFPANYVQIVVDVPKVGLSETEQMISQTNQQHTDANDKCKDMQGKALYNFNADTDQDLPLRCGEIITIVEKVDADWYEARNSSGQVGYCPVNYVELCPGKPKKRLAPKPPIKAVPPSPCVTSDITVKEQTTTVLQPLDPMPTQTLAPVLAPSLTPAPAPILTPMPAPAPTKAPTSALSSAPPVTSTTSDSTALITSPTGSKPKPALKPKPTSPLKEHTTAIHGEGDGISPNIDLNAVHGESDAASPNVDDLFGDTAPTVDPLLPSVFRPGGSTYKHVSFIPKGLSSSNSVDSSKGDTLHRQDAIRSPPQTDLSFFDDAVLQPTTVQSNAESSMLSLPQKTLLDASPLIETSGDILAPLNAAPVIAKTSNFDPLAPKPFTPGAPKGVKSVQGPTVGGSKSTSSDFDPFGTAVPLQSKMLHSVPPPVPSSAPSARPTLETKLRSISQISQDLDDFFGTSDNYTSKVSTLDSIESTPSETLTPQPPTFVPFTQVSAAPPPIPPRQPSPNPFSATSVTDSLKHSNPFAASESSQQSQSAITELQHSSSISSPDQIPYQVVPKWHSKNYSIDSVTSEYSDDGAGYYHGLNFSINPAPVHNEEQGPFSFKLPPPPSSPRRTRLASDERPKSPKYNQKTAVPRPKSKKTSEDGGLLSLSTPPASRRNNINKLKVSEAIESFEWNVGELQRKDTIEDETDMPPPSHAPPSLLIDVDNEVAALTGGSGTVSESSTSAVDDLLGFGIDTFSSSPQTVSSNVAKPSRPAPPAPQKVAMPLSVTMSLPVAMPLSVTMSLPVAMPLSVTMSLPVAMPLSVTMSLPVAMPLSVTMSLPVSMPLSVTMSLPVAMPLSVTMSLPVAMPLSVTMSLPVAMPLSVPCCKAPPAGRPPPPKKLPPGRPAPPKMRPQTILEEDLLGPMRPGSECSAKGIELDILFGNVEKVIDVSERFLETLEENVARQPTENQVAGQCFINYSEELEDIYSHYCRNHDDAIALLEKAKKEEIQRLEQMMKVVSDENCDEVKHQLEACVSEVDILRNEETKLTAELRDLKPDPVADLKKKNEEMRNKVIDELMKTERDYVKDIKLCYDGFIGSLKDQKVTEDDHADKHNLLVAINTMTDVATAINEFKRRKDLVMKYRKSDVDSISNKLGKLSLHSIRKKSQRMNQRLTQMTGLVTQTVDEKFNEEERKFRDLEKTIKIFVKDVNSYLEKLQESTSSQAVVAEDIADYYANQANLDEVAKYSKSQRDLANKLYKNYTLFVQQRVVSPLNSLLIMFQGPHKLIQKRFDKLLDYDSVLHKAEKGSKEKAK</sequence>
<proteinExistence type="predicted"/>
<feature type="compositionally biased region" description="Low complexity" evidence="5">
    <location>
        <begin position="550"/>
        <end position="561"/>
    </location>
</feature>
<keyword evidence="2" id="KW-0344">Guanine-nucleotide releasing factor</keyword>
<dbReference type="InterPro" id="IPR004148">
    <property type="entry name" value="BAR_dom"/>
</dbReference>
<feature type="compositionally biased region" description="Low complexity" evidence="5">
    <location>
        <begin position="197"/>
        <end position="218"/>
    </location>
</feature>
<name>A0ABM0MY84_SACKO</name>
<evidence type="ECO:0000313" key="9">
    <source>
        <dbReference type="Proteomes" id="UP000694865"/>
    </source>
</evidence>
<dbReference type="PROSITE" id="PS50002">
    <property type="entry name" value="SH3"/>
    <property type="match status" value="2"/>
</dbReference>
<dbReference type="RefSeq" id="XP_006824975.1">
    <property type="nucleotide sequence ID" value="XM_006824912.1"/>
</dbReference>
<dbReference type="InterPro" id="IPR027267">
    <property type="entry name" value="AH/BAR_dom_sf"/>
</dbReference>
<feature type="compositionally biased region" description="Pro residues" evidence="5">
    <location>
        <begin position="520"/>
        <end position="532"/>
    </location>
</feature>
<feature type="region of interest" description="Disordered" evidence="5">
    <location>
        <begin position="189"/>
        <end position="242"/>
    </location>
</feature>
<feature type="region of interest" description="Disordered" evidence="5">
    <location>
        <begin position="770"/>
        <end position="790"/>
    </location>
</feature>
<organism evidence="9 10">
    <name type="scientific">Saccoglossus kowalevskii</name>
    <name type="common">Acorn worm</name>
    <dbReference type="NCBI Taxonomy" id="10224"/>
    <lineage>
        <taxon>Eukaryota</taxon>
        <taxon>Metazoa</taxon>
        <taxon>Hemichordata</taxon>
        <taxon>Enteropneusta</taxon>
        <taxon>Harrimaniidae</taxon>
        <taxon>Saccoglossus</taxon>
    </lineage>
</organism>
<dbReference type="SMART" id="SM00325">
    <property type="entry name" value="RhoGEF"/>
    <property type="match status" value="1"/>
</dbReference>
<dbReference type="Gene3D" id="2.30.30.40">
    <property type="entry name" value="SH3 Domains"/>
    <property type="match status" value="2"/>
</dbReference>
<dbReference type="SUPFAM" id="SSF48065">
    <property type="entry name" value="DBL homology domain (DH-domain)"/>
    <property type="match status" value="2"/>
</dbReference>
<feature type="compositionally biased region" description="Pro residues" evidence="5">
    <location>
        <begin position="901"/>
        <end position="920"/>
    </location>
</feature>
<dbReference type="PANTHER" id="PTHR22834">
    <property type="entry name" value="NUCLEAR FUSION PROTEIN FUS2"/>
    <property type="match status" value="1"/>
</dbReference>
<dbReference type="Proteomes" id="UP000694865">
    <property type="component" value="Unplaced"/>
</dbReference>
<feature type="region of interest" description="Disordered" evidence="5">
    <location>
        <begin position="311"/>
        <end position="336"/>
    </location>
</feature>
<feature type="compositionally biased region" description="Polar residues" evidence="5">
    <location>
        <begin position="676"/>
        <end position="686"/>
    </location>
</feature>
<evidence type="ECO:0000259" key="7">
    <source>
        <dbReference type="PROSITE" id="PS50010"/>
    </source>
</evidence>
<evidence type="ECO:0000256" key="5">
    <source>
        <dbReference type="SAM" id="MobiDB-lite"/>
    </source>
</evidence>
<feature type="region of interest" description="Disordered" evidence="5">
    <location>
        <begin position="898"/>
        <end position="921"/>
    </location>
</feature>
<dbReference type="InterPro" id="IPR036028">
    <property type="entry name" value="SH3-like_dom_sf"/>
</dbReference>
<dbReference type="PANTHER" id="PTHR22834:SF20">
    <property type="entry name" value="SH3 DOMAIN-CONTAINING PROTEIN"/>
    <property type="match status" value="1"/>
</dbReference>
<evidence type="ECO:0000256" key="3">
    <source>
        <dbReference type="PROSITE-ProRule" id="PRU00192"/>
    </source>
</evidence>
<evidence type="ECO:0000256" key="2">
    <source>
        <dbReference type="ARBA" id="ARBA00022658"/>
    </source>
</evidence>
<gene>
    <name evidence="10" type="primary">LOC102808854</name>
</gene>
<dbReference type="SUPFAM" id="SSF103657">
    <property type="entry name" value="BAR/IMD domain-like"/>
    <property type="match status" value="1"/>
</dbReference>
<dbReference type="Gene3D" id="1.20.900.10">
    <property type="entry name" value="Dbl homology (DH) domain"/>
    <property type="match status" value="2"/>
</dbReference>
<feature type="non-terminal residue" evidence="10">
    <location>
        <position position="1324"/>
    </location>
</feature>
<dbReference type="InterPro" id="IPR035899">
    <property type="entry name" value="DBL_dom_sf"/>
</dbReference>
<keyword evidence="1 3" id="KW-0728">SH3 domain</keyword>
<evidence type="ECO:0000259" key="8">
    <source>
        <dbReference type="PROSITE" id="PS51021"/>
    </source>
</evidence>
<feature type="domain" description="SH3" evidence="6">
    <location>
        <begin position="65"/>
        <end position="125"/>
    </location>
</feature>
<dbReference type="GeneID" id="102808854"/>